<organism evidence="7 8">
    <name type="scientific">Cystobacter fuscus (strain ATCC 25194 / DSM 2262 / NBRC 100088 / M29)</name>
    <dbReference type="NCBI Taxonomy" id="1242864"/>
    <lineage>
        <taxon>Bacteria</taxon>
        <taxon>Pseudomonadati</taxon>
        <taxon>Myxococcota</taxon>
        <taxon>Myxococcia</taxon>
        <taxon>Myxococcales</taxon>
        <taxon>Cystobacterineae</taxon>
        <taxon>Archangiaceae</taxon>
        <taxon>Cystobacter</taxon>
    </lineage>
</organism>
<dbReference type="Gene3D" id="1.10.510.10">
    <property type="entry name" value="Transferase(Phosphotransferase) domain 1"/>
    <property type="match status" value="1"/>
</dbReference>
<proteinExistence type="predicted"/>
<keyword evidence="1" id="KW-0808">Transferase</keyword>
<dbReference type="Gene3D" id="3.30.200.20">
    <property type="entry name" value="Phosphorylase Kinase, domain 1"/>
    <property type="match status" value="1"/>
</dbReference>
<evidence type="ECO:0000313" key="7">
    <source>
        <dbReference type="EMBL" id="EPX65404.1"/>
    </source>
</evidence>
<comment type="caution">
    <text evidence="7">The sequence shown here is derived from an EMBL/GenBank/DDBJ whole genome shotgun (WGS) entry which is preliminary data.</text>
</comment>
<dbReference type="Pfam" id="PF00069">
    <property type="entry name" value="Pkinase"/>
    <property type="match status" value="1"/>
</dbReference>
<dbReference type="SUPFAM" id="SSF52540">
    <property type="entry name" value="P-loop containing nucleoside triphosphate hydrolases"/>
    <property type="match status" value="1"/>
</dbReference>
<gene>
    <name evidence="7" type="ORF">D187_000830</name>
</gene>
<dbReference type="SMART" id="SM00220">
    <property type="entry name" value="S_TKc"/>
    <property type="match status" value="1"/>
</dbReference>
<evidence type="ECO:0000256" key="2">
    <source>
        <dbReference type="ARBA" id="ARBA00022741"/>
    </source>
</evidence>
<dbReference type="Proteomes" id="UP000011682">
    <property type="component" value="Unassembled WGS sequence"/>
</dbReference>
<dbReference type="InterPro" id="IPR008271">
    <property type="entry name" value="Ser/Thr_kinase_AS"/>
</dbReference>
<dbReference type="PROSITE" id="PS50011">
    <property type="entry name" value="PROTEIN_KINASE_DOM"/>
    <property type="match status" value="1"/>
</dbReference>
<name>S9QVJ8_CYSF2</name>
<dbReference type="PROSITE" id="PS00108">
    <property type="entry name" value="PROTEIN_KINASE_ST"/>
    <property type="match status" value="1"/>
</dbReference>
<feature type="region of interest" description="Disordered" evidence="5">
    <location>
        <begin position="1323"/>
        <end position="1342"/>
    </location>
</feature>
<evidence type="ECO:0000256" key="4">
    <source>
        <dbReference type="ARBA" id="ARBA00022840"/>
    </source>
</evidence>
<evidence type="ECO:0000256" key="3">
    <source>
        <dbReference type="ARBA" id="ARBA00022777"/>
    </source>
</evidence>
<dbReference type="GO" id="GO:0004674">
    <property type="term" value="F:protein serine/threonine kinase activity"/>
    <property type="evidence" value="ECO:0007669"/>
    <property type="project" value="UniProtKB-KW"/>
</dbReference>
<dbReference type="SUPFAM" id="SSF56112">
    <property type="entry name" value="Protein kinase-like (PK-like)"/>
    <property type="match status" value="1"/>
</dbReference>
<keyword evidence="7" id="KW-0723">Serine/threonine-protein kinase</keyword>
<dbReference type="InterPro" id="IPR041664">
    <property type="entry name" value="AAA_16"/>
</dbReference>
<evidence type="ECO:0000256" key="1">
    <source>
        <dbReference type="ARBA" id="ARBA00022679"/>
    </source>
</evidence>
<reference evidence="7" key="1">
    <citation type="submission" date="2013-05" db="EMBL/GenBank/DDBJ databases">
        <title>Genome assembly of Cystobacter fuscus DSM 2262.</title>
        <authorList>
            <person name="Sharma G."/>
            <person name="Khatri I."/>
            <person name="Kaur C."/>
            <person name="Mayilraj S."/>
            <person name="Subramanian S."/>
        </authorList>
    </citation>
    <scope>NUCLEOTIDE SEQUENCE [LARGE SCALE GENOMIC DNA]</scope>
    <source>
        <strain evidence="7">DSM 2262</strain>
    </source>
</reference>
<keyword evidence="4" id="KW-0067">ATP-binding</keyword>
<accession>S9QVJ8</accession>
<protein>
    <submittedName>
        <fullName evidence="7">Serine/threonine protein kinase</fullName>
    </submittedName>
</protein>
<dbReference type="GO" id="GO:0005524">
    <property type="term" value="F:ATP binding"/>
    <property type="evidence" value="ECO:0007669"/>
    <property type="project" value="UniProtKB-KW"/>
</dbReference>
<dbReference type="InterPro" id="IPR027417">
    <property type="entry name" value="P-loop_NTPase"/>
</dbReference>
<keyword evidence="3 7" id="KW-0418">Kinase</keyword>
<dbReference type="PANTHER" id="PTHR43289">
    <property type="entry name" value="MITOGEN-ACTIVATED PROTEIN KINASE KINASE KINASE 20-RELATED"/>
    <property type="match status" value="1"/>
</dbReference>
<feature type="domain" description="Protein kinase" evidence="6">
    <location>
        <begin position="35"/>
        <end position="303"/>
    </location>
</feature>
<dbReference type="InterPro" id="IPR000719">
    <property type="entry name" value="Prot_kinase_dom"/>
</dbReference>
<evidence type="ECO:0000256" key="5">
    <source>
        <dbReference type="SAM" id="MobiDB-lite"/>
    </source>
</evidence>
<keyword evidence="2" id="KW-0547">Nucleotide-binding</keyword>
<dbReference type="InterPro" id="IPR011990">
    <property type="entry name" value="TPR-like_helical_dom_sf"/>
</dbReference>
<evidence type="ECO:0000313" key="8">
    <source>
        <dbReference type="Proteomes" id="UP000011682"/>
    </source>
</evidence>
<keyword evidence="8" id="KW-1185">Reference proteome</keyword>
<dbReference type="EMBL" id="ANAH02000001">
    <property type="protein sequence ID" value="EPX65404.1"/>
    <property type="molecule type" value="Genomic_DNA"/>
</dbReference>
<evidence type="ECO:0000259" key="6">
    <source>
        <dbReference type="PROSITE" id="PS50011"/>
    </source>
</evidence>
<dbReference type="eggNOG" id="COG0515">
    <property type="taxonomic scope" value="Bacteria"/>
</dbReference>
<dbReference type="Pfam" id="PF13191">
    <property type="entry name" value="AAA_16"/>
    <property type="match status" value="1"/>
</dbReference>
<dbReference type="InterPro" id="IPR011009">
    <property type="entry name" value="Kinase-like_dom_sf"/>
</dbReference>
<dbReference type="SUPFAM" id="SSF48452">
    <property type="entry name" value="TPR-like"/>
    <property type="match status" value="1"/>
</dbReference>
<dbReference type="CDD" id="cd14014">
    <property type="entry name" value="STKc_PknB_like"/>
    <property type="match status" value="1"/>
</dbReference>
<dbReference type="Gene3D" id="1.25.40.10">
    <property type="entry name" value="Tetratricopeptide repeat domain"/>
    <property type="match status" value="1"/>
</dbReference>
<sequence length="1342" mass="147072">MGHGDDMEDGDTYTSPSEYIPEMTLRRGAIIAGRFTIEELAGRGGMGFVYRAIDSRTGQHVALKLMQAITSPEAAHRFKREAFLLSELRHPAIVSYIDQGVIEEGQPFLVMEWLEGEDLARRLSRRHLGLSESLALLRRVTEALATAHRQGIVHRDIKPSNLFLRGRRPEDVVLLDFGLARHAIPSLVALTGTNAVLGTPGYMAPEQASSQPHITPSADIFSLGCVLYECLTGQPPFAAPHFAAVLAKILMAEPPRLHTLRPGLPPGLQVLVDRMLDKDPRRRPPDAAALLESLAALDSAPTLLSSPAPASEPPPVQAADEQQLVGVEQQLVSILLVSLRSLATGTLEEDETHGRSLRDALRTMLMPYGGRVELLADGSLAATLVLERDTATDQAALAGRCALTFKERWPDAEVVLVTGLGVLNQRLPVGSAMDRAGQLLREVEGPGASSSLVVLDEVTAGLLGPGFQLSRSAAGTYLLHGERLGTDESRPLLGKPTPCVGRAQELALLEFTFTSCMEEPAARALLVMAPPGTGKSRLRHEFLRRIERKAPQALVLLGRGDPMSTGAASNLLGQALRRLCGVVEVANLEARRTRLYERVARHLPLPEARETAEFLGELCAIPFPEEESPRLRAARQDPRLMSALVGKALVNFLRAECAHDPVLLVLEDLHWSDALTVKLVDEALRALAEHPFMVLALARPEVKELFPGLWARRVLEMPLNGLSPKAGAQLVREVLGPRATDSVVRRVVEQSDGNALFLEELIRMEVEGRGEAPPETVLAMLQARLMRMEPEARQVLLAASFFGRTFWSGGVRELLGEQMPDGKLEEHLRRFVDQEVIEPQPESRFSSEAEYRFRHALVVDAAHGLVPEAHRPVGHRLAGAWLERGGESDAMVLAHHYQLGQRPERAAHFHTQAAEQFFERHDLQGTMRCADAALACGVSGEVFTRLRALQALVALWMEQLPRALELGTPVLPALKAGSTLWCWLSGGLILANGFSGNQEEAARLGGQLLLTRPEPEAVAVYTEALAELGSTSSWNGGYQGAEAMLGRILEAGADVMAHDAMTRGWVRSLKSQLIHFFENKPWQAFSLAELAMRDFLEVGTERDACMMQIVSGYCLTALGDQPRAVKFLREALATTLRTEQHLMAPHGRYFLLHALSQSSEPIHQQEAYSLAHEWVDSEDAPVYRRGMGYATVAQVVRAQGEFHEAESFARKACELLSPFAVCLLFARGVLSSILLSQERAEEARQVAQLGVQEMERMGTTGVYAVSLYLALAEACLALGEVSAGESALRQASRYVHERASDIPDTTARERFLRQVPENARTLELARQRWGDSKTEDKVSDDS</sequence>
<dbReference type="PANTHER" id="PTHR43289:SF6">
    <property type="entry name" value="SERINE_THREONINE-PROTEIN KINASE NEKL-3"/>
    <property type="match status" value="1"/>
</dbReference>